<dbReference type="CDD" id="cd07814">
    <property type="entry name" value="SRPBCC_CalC_Aha1-like"/>
    <property type="match status" value="1"/>
</dbReference>
<dbReference type="SUPFAM" id="SSF55961">
    <property type="entry name" value="Bet v1-like"/>
    <property type="match status" value="1"/>
</dbReference>
<organism evidence="4 5">
    <name type="scientific">Pseudooceanicola antarcticus</name>
    <dbReference type="NCBI Taxonomy" id="1247613"/>
    <lineage>
        <taxon>Bacteria</taxon>
        <taxon>Pseudomonadati</taxon>
        <taxon>Pseudomonadota</taxon>
        <taxon>Alphaproteobacteria</taxon>
        <taxon>Rhodobacterales</taxon>
        <taxon>Paracoccaceae</taxon>
        <taxon>Pseudooceanicola</taxon>
    </lineage>
</organism>
<dbReference type="OrthoDB" id="9805228at2"/>
<dbReference type="Gene3D" id="3.30.530.20">
    <property type="match status" value="1"/>
</dbReference>
<protein>
    <submittedName>
        <fullName evidence="3">SRPBCC domain-containing protein</fullName>
    </submittedName>
    <submittedName>
        <fullName evidence="4">Uncharacterized conserved protein YndB, AHSA1/START domain</fullName>
    </submittedName>
</protein>
<sequence length="160" mass="17825">MKDSETHELELIRDYPVSLDRLWRAVTEPRQLIQWFGPEGLYNGDDSPDFSRTGPWSCTMIGKESGDAFVLSGVVTSIRPPEGGKGHVAFTWAWHGPDGTRGHESHVTFTVEETAKGARLTLSHVALPDLESAQSHSRGWLSTLRSLDYFFLGPQTETPE</sequence>
<dbReference type="EMBL" id="OBEA01000001">
    <property type="protein sequence ID" value="SNY37714.1"/>
    <property type="molecule type" value="Genomic_DNA"/>
</dbReference>
<name>A0A285HPX6_9RHOB</name>
<evidence type="ECO:0000313" key="3">
    <source>
        <dbReference type="EMBL" id="PJE27694.1"/>
    </source>
</evidence>
<evidence type="ECO:0000313" key="5">
    <source>
        <dbReference type="Proteomes" id="UP000231655"/>
    </source>
</evidence>
<evidence type="ECO:0000259" key="2">
    <source>
        <dbReference type="Pfam" id="PF08327"/>
    </source>
</evidence>
<reference evidence="4 5" key="1">
    <citation type="submission" date="2017-09" db="EMBL/GenBank/DDBJ databases">
        <authorList>
            <person name="Ehlers B."/>
            <person name="Leendertz F.H."/>
        </authorList>
    </citation>
    <scope>NUCLEOTIDE SEQUENCE [LARGE SCALE GENOMIC DNA]</scope>
    <source>
        <strain evidence="4 5">CGMCC 1.12662</strain>
    </source>
</reference>
<gene>
    <name evidence="3" type="ORF">CVM39_14035</name>
    <name evidence="4" type="ORF">SAMN06297129_0350</name>
</gene>
<accession>A0A285HPX6</accession>
<evidence type="ECO:0000256" key="1">
    <source>
        <dbReference type="ARBA" id="ARBA00006817"/>
    </source>
</evidence>
<dbReference type="RefSeq" id="WP_097144146.1">
    <property type="nucleotide sequence ID" value="NZ_OBEA01000001.1"/>
</dbReference>
<proteinExistence type="inferred from homology"/>
<dbReference type="Pfam" id="PF08327">
    <property type="entry name" value="AHSA1"/>
    <property type="match status" value="1"/>
</dbReference>
<dbReference type="InterPro" id="IPR023393">
    <property type="entry name" value="START-like_dom_sf"/>
</dbReference>
<evidence type="ECO:0000313" key="6">
    <source>
        <dbReference type="Proteomes" id="UP000231702"/>
    </source>
</evidence>
<comment type="similarity">
    <text evidence="1">Belongs to the AHA1 family.</text>
</comment>
<evidence type="ECO:0000313" key="4">
    <source>
        <dbReference type="EMBL" id="SNY37714.1"/>
    </source>
</evidence>
<dbReference type="Proteomes" id="UP000231702">
    <property type="component" value="Unassembled WGS sequence"/>
</dbReference>
<dbReference type="AlphaFoldDB" id="A0A285HPX6"/>
<dbReference type="EMBL" id="PGTD01000017">
    <property type="protein sequence ID" value="PJE27694.1"/>
    <property type="molecule type" value="Genomic_DNA"/>
</dbReference>
<keyword evidence="6" id="KW-1185">Reference proteome</keyword>
<reference evidence="3 6" key="2">
    <citation type="journal article" date="2018" name="Int. J. Syst. Evol. Microbiol.">
        <title>Pseudooceanicola lipolyticus sp. nov., a marine alphaproteobacterium, reclassification of Oceanicola flagellatus as Pseudooceanicola flagellatus comb. nov. and emended description of the genus Pseudooceanicola.</title>
        <authorList>
            <person name="Huang M.-M."/>
            <person name="Guo L.-L."/>
            <person name="Wu Y.-H."/>
            <person name="Lai Q.-L."/>
            <person name="Shao Z.-Z."/>
            <person name="Wang C.-S."/>
            <person name="Wu M."/>
            <person name="Xu X.-W."/>
        </authorList>
    </citation>
    <scope>NUCLEOTIDE SEQUENCE [LARGE SCALE GENOMIC DNA]</scope>
    <source>
        <strain evidence="3 6">Ar-45</strain>
    </source>
</reference>
<dbReference type="InterPro" id="IPR013538">
    <property type="entry name" value="ASHA1/2-like_C"/>
</dbReference>
<feature type="domain" description="Activator of Hsp90 ATPase homologue 1/2-like C-terminal" evidence="2">
    <location>
        <begin position="17"/>
        <end position="148"/>
    </location>
</feature>
<dbReference type="Proteomes" id="UP000231655">
    <property type="component" value="Unassembled WGS sequence"/>
</dbReference>